<dbReference type="AlphaFoldDB" id="A0AAU7NQ57"/>
<evidence type="ECO:0000313" key="3">
    <source>
        <dbReference type="Proteomes" id="UP001225378"/>
    </source>
</evidence>
<dbReference type="EMBL" id="CP157743">
    <property type="protein sequence ID" value="XBS18786.1"/>
    <property type="molecule type" value="Genomic_DNA"/>
</dbReference>
<dbReference type="KEGG" id="mech:Q9L42_010395"/>
<dbReference type="InterPro" id="IPR021313">
    <property type="entry name" value="DUF2909"/>
</dbReference>
<feature type="transmembrane region" description="Helical" evidence="1">
    <location>
        <begin position="6"/>
        <end position="25"/>
    </location>
</feature>
<reference evidence="2 3" key="1">
    <citation type="journal article" date="2024" name="Microbiology">
        <title>Methylomarinum rosea sp. nov., a novel halophilic methanotrophic bacterium from the hypersaline Lake Elton.</title>
        <authorList>
            <person name="Suleimanov R.Z."/>
            <person name="Oshkin I.Y."/>
            <person name="Danilova O.V."/>
            <person name="Suzina N.E."/>
            <person name="Dedysh S.N."/>
        </authorList>
    </citation>
    <scope>NUCLEOTIDE SEQUENCE [LARGE SCALE GENOMIC DNA]</scope>
    <source>
        <strain evidence="2 3">Ch1-1</strain>
    </source>
</reference>
<keyword evidence="3" id="KW-1185">Reference proteome</keyword>
<name>A0AAU7NQ57_9GAMM</name>
<evidence type="ECO:0000313" key="2">
    <source>
        <dbReference type="EMBL" id="XBS18786.1"/>
    </source>
</evidence>
<dbReference type="Pfam" id="PF11137">
    <property type="entry name" value="DUF2909"/>
    <property type="match status" value="1"/>
</dbReference>
<gene>
    <name evidence="2" type="ORF">Q9L42_010395</name>
</gene>
<accession>A0AAU7NQ57</accession>
<keyword evidence="1" id="KW-0472">Membrane</keyword>
<proteinExistence type="predicted"/>
<dbReference type="RefSeq" id="WP_305908498.1">
    <property type="nucleotide sequence ID" value="NZ_CP157743.1"/>
</dbReference>
<keyword evidence="1 2" id="KW-0812">Transmembrane</keyword>
<organism evidence="2 3">
    <name type="scientific">Methylomarinum roseum</name>
    <dbReference type="NCBI Taxonomy" id="3067653"/>
    <lineage>
        <taxon>Bacteria</taxon>
        <taxon>Pseudomonadati</taxon>
        <taxon>Pseudomonadota</taxon>
        <taxon>Gammaproteobacteria</taxon>
        <taxon>Methylococcales</taxon>
        <taxon>Methylococcaceae</taxon>
        <taxon>Methylomarinum</taxon>
    </lineage>
</organism>
<evidence type="ECO:0000256" key="1">
    <source>
        <dbReference type="SAM" id="Phobius"/>
    </source>
</evidence>
<keyword evidence="1" id="KW-1133">Transmembrane helix</keyword>
<dbReference type="Proteomes" id="UP001225378">
    <property type="component" value="Chromosome"/>
</dbReference>
<protein>
    <submittedName>
        <fullName evidence="2">Twin transmembrane helix small protein</fullName>
    </submittedName>
</protein>
<dbReference type="NCBIfam" id="NF033233">
    <property type="entry name" value="twin_helix"/>
    <property type="match status" value="1"/>
</dbReference>
<sequence length="87" mass="9530">MLIKSFIIIAFILIVISLGSALFHLVRRQGEESSEKTAKALTYRIALSLILFILIFLAYATGLIKPQGIGARMQQAQQQAAEKPAGE</sequence>
<feature type="transmembrane region" description="Helical" evidence="1">
    <location>
        <begin position="45"/>
        <end position="64"/>
    </location>
</feature>